<dbReference type="VEuPathDB" id="CryptoDB:Cvel_13008"/>
<feature type="region of interest" description="Disordered" evidence="1">
    <location>
        <begin position="404"/>
        <end position="441"/>
    </location>
</feature>
<feature type="compositionally biased region" description="Basic and acidic residues" evidence="1">
    <location>
        <begin position="516"/>
        <end position="533"/>
    </location>
</feature>
<organism evidence="2">
    <name type="scientific">Chromera velia CCMP2878</name>
    <dbReference type="NCBI Taxonomy" id="1169474"/>
    <lineage>
        <taxon>Eukaryota</taxon>
        <taxon>Sar</taxon>
        <taxon>Alveolata</taxon>
        <taxon>Colpodellida</taxon>
        <taxon>Chromeraceae</taxon>
        <taxon>Chromera</taxon>
    </lineage>
</organism>
<dbReference type="Gene3D" id="3.10.310.70">
    <property type="match status" value="1"/>
</dbReference>
<protein>
    <recommendedName>
        <fullName evidence="3">Amidohydrolase 3 domain-containing protein</fullName>
    </recommendedName>
</protein>
<gene>
    <name evidence="2" type="ORF">Cvel_13008</name>
</gene>
<reference evidence="2" key="1">
    <citation type="submission" date="2014-11" db="EMBL/GenBank/DDBJ databases">
        <authorList>
            <person name="Otto D Thomas"/>
            <person name="Naeem Raeece"/>
        </authorList>
    </citation>
    <scope>NUCLEOTIDE SEQUENCE</scope>
</reference>
<evidence type="ECO:0008006" key="3">
    <source>
        <dbReference type="Google" id="ProtNLM"/>
    </source>
</evidence>
<sequence length="686" mass="75247">MIEPHAQMDRSTSPHVIYTGTFLSCVPPSGELERLPGGLLVNMETGLIEGVGAETELKGQAPDARVERIDGDCLCVPAFHDAHVHALAVGVRREVGCSVRDCRNWDEAAGLMRGHVERGGAKSGWLVAGGWQRDWFDLTKPAEMAGRVGDSRFEEMKKKGWVRRCVLMEEAADLAKRLLPPLETGARRAALRNIQSWLLAHGIVGYQEPGVSAADVQAYLSEYRETRKGDPLPLVRLCVRLNPGRFRSELKSVFTDLAGGLPSSSSFQLSEGTKADREFDEVTPFPLLVDGVKIFLDGVIEDGTGLLLEPYNEWEGGGETGRHSECMKEGGLEDGVLTMRDEEWKGNALWSCRELKEVEGALRELPKSCDSTMKGEAGTERAVKVVHVHAIGDGAVRQAMDAFSSFSSSETPRKEETLPGGVVSSSHKTTQRGTERETKGGRTSIVLAHCQLASEKDVKRSVEVGAVPVFSPLWFDDEPQVQELLLKRLGPERFGRQYPWGSFLRHGNSGGSVHLQEGREEEERRKDPQRTQERPPPFCFGSDHPVSGLCPLAGLRTAVSVGMPGSVALCAYTYWSACVNGFGDLSGVLRVGRKADFVVLAAEGPEGHRRVFAKRDGLAEKEQKQNSEEDGKRGSFLECRYAAAGKAEARFLAAAFEQFLGNERIYVKQTFLGGKCLHNKRADSDR</sequence>
<dbReference type="PANTHER" id="PTHR22642">
    <property type="entry name" value="IMIDAZOLONEPROPIONASE"/>
    <property type="match status" value="1"/>
</dbReference>
<dbReference type="InterPro" id="IPR011059">
    <property type="entry name" value="Metal-dep_hydrolase_composite"/>
</dbReference>
<evidence type="ECO:0000313" key="2">
    <source>
        <dbReference type="EMBL" id="CEM54743.1"/>
    </source>
</evidence>
<dbReference type="AlphaFoldDB" id="A0A0G4ICF2"/>
<dbReference type="SUPFAM" id="SSF51556">
    <property type="entry name" value="Metallo-dependent hydrolases"/>
    <property type="match status" value="1"/>
</dbReference>
<dbReference type="Gene3D" id="2.30.40.10">
    <property type="entry name" value="Urease, subunit C, domain 1"/>
    <property type="match status" value="2"/>
</dbReference>
<dbReference type="SUPFAM" id="SSF51338">
    <property type="entry name" value="Composite domain of metallo-dependent hydrolases"/>
    <property type="match status" value="1"/>
</dbReference>
<name>A0A0G4ICF2_9ALVE</name>
<proteinExistence type="predicted"/>
<evidence type="ECO:0000256" key="1">
    <source>
        <dbReference type="SAM" id="MobiDB-lite"/>
    </source>
</evidence>
<accession>A0A0G4ICF2</accession>
<dbReference type="PANTHER" id="PTHR22642:SF2">
    <property type="entry name" value="PROTEIN LONG AFTER FAR-RED 3"/>
    <property type="match status" value="1"/>
</dbReference>
<feature type="region of interest" description="Disordered" evidence="1">
    <location>
        <begin position="505"/>
        <end position="537"/>
    </location>
</feature>
<dbReference type="InterPro" id="IPR032466">
    <property type="entry name" value="Metal_Hydrolase"/>
</dbReference>
<dbReference type="Gene3D" id="3.20.20.140">
    <property type="entry name" value="Metal-dependent hydrolases"/>
    <property type="match status" value="3"/>
</dbReference>
<feature type="compositionally biased region" description="Polar residues" evidence="1">
    <location>
        <begin position="423"/>
        <end position="432"/>
    </location>
</feature>
<dbReference type="EMBL" id="CDMZ01005813">
    <property type="protein sequence ID" value="CEM54743.1"/>
    <property type="molecule type" value="Genomic_DNA"/>
</dbReference>
<dbReference type="GO" id="GO:0016810">
    <property type="term" value="F:hydrolase activity, acting on carbon-nitrogen (but not peptide) bonds"/>
    <property type="evidence" value="ECO:0007669"/>
    <property type="project" value="InterPro"/>
</dbReference>